<feature type="compositionally biased region" description="Low complexity" evidence="2">
    <location>
        <begin position="446"/>
        <end position="467"/>
    </location>
</feature>
<proteinExistence type="predicted"/>
<dbReference type="EMBL" id="LJSK01000061">
    <property type="protein sequence ID" value="KPI88107.1"/>
    <property type="molecule type" value="Genomic_DNA"/>
</dbReference>
<gene>
    <name evidence="3" type="ORF">ABL78_2794</name>
</gene>
<evidence type="ECO:0000256" key="1">
    <source>
        <dbReference type="SAM" id="Coils"/>
    </source>
</evidence>
<feature type="compositionally biased region" description="Low complexity" evidence="2">
    <location>
        <begin position="495"/>
        <end position="507"/>
    </location>
</feature>
<dbReference type="AlphaFoldDB" id="A0A0N0P7A8"/>
<feature type="compositionally biased region" description="Polar residues" evidence="2">
    <location>
        <begin position="673"/>
        <end position="687"/>
    </location>
</feature>
<feature type="compositionally biased region" description="Low complexity" evidence="2">
    <location>
        <begin position="695"/>
        <end position="708"/>
    </location>
</feature>
<reference evidence="3 4" key="1">
    <citation type="journal article" date="2015" name="PLoS Pathog.">
        <title>Leptomonas seymouri: Adaptations to the Dixenous Life Cycle Analyzed by Genome Sequencing, Transcriptome Profiling and Co-infection with Leishmania donovani.</title>
        <authorList>
            <person name="Kraeva N."/>
            <person name="Butenko A."/>
            <person name="Hlavacova J."/>
            <person name="Kostygov A."/>
            <person name="Myskova J."/>
            <person name="Grybchuk D."/>
            <person name="Lestinova T."/>
            <person name="Votypka J."/>
            <person name="Volf P."/>
            <person name="Opperdoes F."/>
            <person name="Flegontov P."/>
            <person name="Lukes J."/>
            <person name="Yurchenko V."/>
        </authorList>
    </citation>
    <scope>NUCLEOTIDE SEQUENCE [LARGE SCALE GENOMIC DNA]</scope>
    <source>
        <strain evidence="3 4">ATCC 30220</strain>
    </source>
</reference>
<keyword evidence="1" id="KW-0175">Coiled coil</keyword>
<dbReference type="OrthoDB" id="273682at2759"/>
<feature type="region of interest" description="Disordered" evidence="2">
    <location>
        <begin position="379"/>
        <end position="513"/>
    </location>
</feature>
<dbReference type="VEuPathDB" id="TriTrypDB:Lsey_0061_0090"/>
<sequence>MADGRSSAAPSSSGMAGTAIPFSEESSIVLDKWLMDVCGEEDLQFPSHRREQYPAYIDRLRRVSKAKQFVANTFDYPSRSGTREVLTLQSMLEALRVEEQALQRKINEVQENVTQVRRALDERTMGASSIVEEEKTHAAKLAALEAEKTKAASVTAAGAPPTQAQLAARRQDYAPLSESTPIVVASAPARPSTSATYANGTQATSTAVPRPTDTSLSMGEADDDVSTAGYSVPSPSAANTTENNNFSAVARSARRADYEKKKALSLRYIAEVQSRSQDTARQRAELDERLAWLLKEKEQLDKEYEALQTTETLVVVRHEEAEAHEREETALLQAEAAACAAEHQAFASVWKEAEAESAAAAPAAVGPKSAEEASATIAAAATSTSGTPLAEATAAGDDDQQREASLHCPPMGNVAADAATASPSLTPAEHDKSPPEAALSTHRPPSRGSNSVAPSVSSPTSHSPSPVERALLSRCNDEGEDTNGEGGAASKAEEASAAPAAAVAAASTTRRDHESRRVLLEGLRHRLSELGAAMQACRRQLLNTSQTHMSRFRQSQQRLKDWQDMAEQVRTTYQQLRGQVDVIRTVLHDTAARLDKDGSDSTYAKQLAKLNGLMTKRSYEAFQYYVGSADEAALEMMYDANAEEELLVLNRPSPSASAGGMTPLRGVGASAAPSVTPTRENSLSSAYQAPREARAASGSAGLAPSSSTGGTGIPHKHRSRYQLVRHLQRWEAALLADRLAILKAAGMVPGPFSGAGANTRKTEKINATRCYQELRHLLIQPKTANRPAA</sequence>
<evidence type="ECO:0000256" key="2">
    <source>
        <dbReference type="SAM" id="MobiDB-lite"/>
    </source>
</evidence>
<comment type="caution">
    <text evidence="3">The sequence shown here is derived from an EMBL/GenBank/DDBJ whole genome shotgun (WGS) entry which is preliminary data.</text>
</comment>
<protein>
    <submittedName>
        <fullName evidence="3">Uncharacterized protein</fullName>
    </submittedName>
</protein>
<organism evidence="3 4">
    <name type="scientific">Leptomonas seymouri</name>
    <dbReference type="NCBI Taxonomy" id="5684"/>
    <lineage>
        <taxon>Eukaryota</taxon>
        <taxon>Discoba</taxon>
        <taxon>Euglenozoa</taxon>
        <taxon>Kinetoplastea</taxon>
        <taxon>Metakinetoplastina</taxon>
        <taxon>Trypanosomatida</taxon>
        <taxon>Trypanosomatidae</taxon>
        <taxon>Leishmaniinae</taxon>
        <taxon>Leptomonas</taxon>
    </lineage>
</organism>
<feature type="region of interest" description="Disordered" evidence="2">
    <location>
        <begin position="653"/>
        <end position="715"/>
    </location>
</feature>
<keyword evidence="4" id="KW-1185">Reference proteome</keyword>
<feature type="coiled-coil region" evidence="1">
    <location>
        <begin position="520"/>
        <end position="579"/>
    </location>
</feature>
<accession>A0A0N0P7A8</accession>
<feature type="coiled-coil region" evidence="1">
    <location>
        <begin position="85"/>
        <end position="119"/>
    </location>
</feature>
<evidence type="ECO:0000313" key="3">
    <source>
        <dbReference type="EMBL" id="KPI88107.1"/>
    </source>
</evidence>
<dbReference type="OMA" id="DKWLYDV"/>
<name>A0A0N0P7A8_LEPSE</name>
<evidence type="ECO:0000313" key="4">
    <source>
        <dbReference type="Proteomes" id="UP000038009"/>
    </source>
</evidence>
<feature type="coiled-coil region" evidence="1">
    <location>
        <begin position="269"/>
        <end position="310"/>
    </location>
</feature>
<feature type="region of interest" description="Disordered" evidence="2">
    <location>
        <begin position="192"/>
        <end position="243"/>
    </location>
</feature>
<dbReference type="Proteomes" id="UP000038009">
    <property type="component" value="Unassembled WGS sequence"/>
</dbReference>
<feature type="compositionally biased region" description="Polar residues" evidence="2">
    <location>
        <begin position="199"/>
        <end position="217"/>
    </location>
</feature>
<feature type="compositionally biased region" description="Polar residues" evidence="2">
    <location>
        <begin position="233"/>
        <end position="243"/>
    </location>
</feature>